<reference evidence="1" key="1">
    <citation type="journal article" date="2015" name="Nature">
        <title>Complex archaea that bridge the gap between prokaryotes and eukaryotes.</title>
        <authorList>
            <person name="Spang A."/>
            <person name="Saw J.H."/>
            <person name="Jorgensen S.L."/>
            <person name="Zaremba-Niedzwiedzka K."/>
            <person name="Martijn J."/>
            <person name="Lind A.E."/>
            <person name="van Eijk R."/>
            <person name="Schleper C."/>
            <person name="Guy L."/>
            <person name="Ettema T.J."/>
        </authorList>
    </citation>
    <scope>NUCLEOTIDE SEQUENCE</scope>
</reference>
<comment type="caution">
    <text evidence="1">The sequence shown here is derived from an EMBL/GenBank/DDBJ whole genome shotgun (WGS) entry which is preliminary data.</text>
</comment>
<dbReference type="AlphaFoldDB" id="A0A0F8Z063"/>
<gene>
    <name evidence="1" type="ORF">LCGC14_2833180</name>
</gene>
<protein>
    <submittedName>
        <fullName evidence="1">Uncharacterized protein</fullName>
    </submittedName>
</protein>
<sequence length="30" mass="3249">PPVSLLRSESTSHRQVYPTLLSSPLGVGNR</sequence>
<accession>A0A0F8Z063</accession>
<feature type="non-terminal residue" evidence="1">
    <location>
        <position position="1"/>
    </location>
</feature>
<dbReference type="EMBL" id="LAZR01054011">
    <property type="protein sequence ID" value="KKK79470.1"/>
    <property type="molecule type" value="Genomic_DNA"/>
</dbReference>
<organism evidence="1">
    <name type="scientific">marine sediment metagenome</name>
    <dbReference type="NCBI Taxonomy" id="412755"/>
    <lineage>
        <taxon>unclassified sequences</taxon>
        <taxon>metagenomes</taxon>
        <taxon>ecological metagenomes</taxon>
    </lineage>
</organism>
<proteinExistence type="predicted"/>
<evidence type="ECO:0000313" key="1">
    <source>
        <dbReference type="EMBL" id="KKK79470.1"/>
    </source>
</evidence>
<name>A0A0F8Z063_9ZZZZ</name>